<feature type="compositionally biased region" description="Polar residues" evidence="1">
    <location>
        <begin position="2078"/>
        <end position="2088"/>
    </location>
</feature>
<feature type="compositionally biased region" description="Polar residues" evidence="1">
    <location>
        <begin position="238"/>
        <end position="258"/>
    </location>
</feature>
<keyword evidence="4" id="KW-1185">Reference proteome</keyword>
<feature type="region of interest" description="Disordered" evidence="1">
    <location>
        <begin position="660"/>
        <end position="738"/>
    </location>
</feature>
<dbReference type="SMART" id="SM00239">
    <property type="entry name" value="C2"/>
    <property type="match status" value="5"/>
</dbReference>
<evidence type="ECO:0000256" key="1">
    <source>
        <dbReference type="SAM" id="MobiDB-lite"/>
    </source>
</evidence>
<feature type="compositionally biased region" description="Polar residues" evidence="1">
    <location>
        <begin position="2046"/>
        <end position="2060"/>
    </location>
</feature>
<dbReference type="EMBL" id="JAGEUA010000006">
    <property type="protein sequence ID" value="KAL0973183.1"/>
    <property type="molecule type" value="Genomic_DNA"/>
</dbReference>
<feature type="compositionally biased region" description="Basic and acidic residues" evidence="1">
    <location>
        <begin position="1962"/>
        <end position="1972"/>
    </location>
</feature>
<feature type="domain" description="C2" evidence="2">
    <location>
        <begin position="930"/>
        <end position="1093"/>
    </location>
</feature>
<dbReference type="Pfam" id="PF25339">
    <property type="entry name" value="C2_C2CD3_N"/>
    <property type="match status" value="1"/>
</dbReference>
<feature type="compositionally biased region" description="Low complexity" evidence="1">
    <location>
        <begin position="204"/>
        <end position="219"/>
    </location>
</feature>
<feature type="domain" description="C2" evidence="2">
    <location>
        <begin position="1116"/>
        <end position="1283"/>
    </location>
</feature>
<feature type="compositionally biased region" description="Acidic residues" evidence="1">
    <location>
        <begin position="2026"/>
        <end position="2038"/>
    </location>
</feature>
<feature type="compositionally biased region" description="Basic and acidic residues" evidence="1">
    <location>
        <begin position="2118"/>
        <end position="2134"/>
    </location>
</feature>
<feature type="compositionally biased region" description="Low complexity" evidence="1">
    <location>
        <begin position="2061"/>
        <end position="2071"/>
    </location>
</feature>
<name>A0ABD0WN34_UMBPY</name>
<dbReference type="PROSITE" id="PS50004">
    <property type="entry name" value="C2"/>
    <property type="match status" value="5"/>
</dbReference>
<sequence length="2306" mass="253525">MKTRKLKSTKVGPGSHRRKIQSDVTPSTSLPPLVDGQLRCFLCVTVSRMLWTVPKPPPTSFVRLRWWGESSSGTQFRPRDGSQNSQKGIKTTARFPIRCGPKQFTSYLTDMGSLVLEVLTKPEHLPIARAQVAGISRLSLSHSISGFFTLVSPTSEKLGELQVSLALEALAETYESSSVPTADMHIETALSAVRSTVKPAPQHNSLVVPSLSRPLSVNSGRESGSNTPRGKDHLYFKNAQTENTTDFAVENQRPTSSRSQHEQGRANPTVQESPREQKSDDILSVLLERGSKLRNAMVLSALKADMESEQALNDNYLSLPKDKTRTSMPSIPPCGKLLQNILHADSSLLQSPHSAPDYPSADRAATADMENRAVDLLLGSLNGSALPLWDGEGSPPDSLLSVFGDSELNDPQYDNSLLENLFYRAPMCNSSVDGEDVGSPSVKTSLQKSGGALRPSGQCKTTGLDSEQVFIPENGEMLPGLSTDQLNALGGVRLARVLIHSLNVPTNSTTTTPRKISGKGKPPRPLSTKKCSYFVEYLFPVSSNRHGPSQATEETRVVSSKVTGGVVMFQQSSMFPVHFTGSTIEQWWGTDLTFNIYSRKSSQKKPLAIGQSVFTLRCLLQSDPLSQTLFLPVQHLDGTSESQDIGPLKVTLELAAGKQDFPSAKKSRSATDSGAPCHAPANSQEGKRPMEEEVITKPYSKDSRGADMTPSAVSNRDSQTGTRTVIPQGPSPLSSLQTSLHRPQVQQEEEVLLHALLMVPDGKDFQCGPMRPPNVYLNCKLFGQDEMSRSVVSWGLRDPSFNFVQVAPVVLTSRLLARMQNNVMVVEVWQRAESSRQDRLLGLVKLPLHQFYMSFRDPKISHLLLQAQYPVLAVDSYMPVIDVFSGIIKGNLRVLLAMGLSEQLVALQRIRDGELGSVSHLPRPVHLLDHQPHKEQKVKPSQGEAMQEHLFVVKVEKVKGLTPLQSTVWGEADCYVQYNFPAQDEPPSQCLDPNVIESSVDLRQFRTATTLCVPDPVFSHSERHVLLAPVGVPVQRLLLSSFSSQGLANGGGIQFEVWCRYYYPNVRDQLVAKGVLPLSKLCAMVTMQRQQPAEAQVFSLPLVPRTDSPAGHQPQPSGLLDVCVHYKHRPWRVDGSGAVASRVVTLVVQVHRAAGLRAAARALSEQDETFQYYSDVGVNVFVTTQLSFLPETERRSTRVVAKTFSPEFDHHTEFPCDLHIQRATGETCSLAELLQEATAIFTLWNRESRKGMNSQRSKDIVLGTVRIQLADLIHRRTGIRGWFGVSQGVSSASPRDHALVGGLDISISFAHHSDRERVITAARILGWEVGREDGPGGEEEELGVSNEEAVPQRMLSLTVSMPKAWLPIHCLLLPGHSELQRSTYCYFRYKLYDQEAFCSQLTHPGLPGREEGGLATVAFKSSRTVQLRGSQPLYWYLREERLEVQVWVAFGKGRGSRPHDTDRLVGSAFVDLSSLSQRARSRLTLSGVYPLFRRSAPDLSGAALRVHITHEPGSLTEEQTPGGGQDLEDCDSQGEEDVGLVGPSSTAALPRTPDSHSRQTSSSTGAPAEPCEVSMEVTFTVTVNVERAMHLSLKGCPLAERSGGLPSCWVSYATADSAEPVTTDVIADSPCPIWDHQHECRLSKHLLLDPQQSLVFKVWHKGDVERVIGFASVDLCPLLSGFQSVCGWYNITDFGGQCQGQLKVSVSPLKGVQDLRAQRQAVCEDANKDSSGLFQNLPFYYQTTATYNSFPSHISRFTEQRINSTPATPDRPDRLLSESESDRHDEHMDKVRMYHQSLQEGGAGHTTSAAAGGAHSSSSVLFSALRKNLSELDDIQRYFSRKLSNPSCPPVSDQAWHPWLEPQRDPDTDSSQILLRSTRLVGEVNNLISGLQGHPHMDTLPGLQGHPHMDTLPGLQGHPHMDTLPGLQGHPHMDTLPGLQGHPHMDTLPSNPQISLTPPPVPEDHHLPRHPETFPPCSHRAPTSPQEEESPIPSPLPAHSEQHPGSQTDEDEVKSPASGDEGNLREEEEDDRDYEETVVEPRPLNEVTSLTDRTSPWTSVLSDPDLSSLESLEGHQASEYSSHPSLTQQEEESERQRPGLQTDPLQAWSSGVPADSRLVGDKHPQSEESVRSDSDEAGTVTDGDGPLQSSDDEVAEQLKSIPAYAHEEPPLCSGEMASRVPGDRDALSEDETPGLLHDTAAFSEEEEEIVVDTYQSEKEDKSKCSDPVEIPNFFLPSDHMEASMRALHIPPVGPLASSYPKESSDKHASPYQGLPRPRLKIAPQFMKKEETKRIAKIFASHFKDDH</sequence>
<feature type="region of interest" description="Disordered" evidence="1">
    <location>
        <begin position="2254"/>
        <end position="2281"/>
    </location>
</feature>
<feature type="domain" description="C2" evidence="2">
    <location>
        <begin position="732"/>
        <end position="864"/>
    </location>
</feature>
<dbReference type="CDD" id="cd00030">
    <property type="entry name" value="C2"/>
    <property type="match status" value="1"/>
</dbReference>
<dbReference type="Proteomes" id="UP001557470">
    <property type="component" value="Unassembled WGS sequence"/>
</dbReference>
<evidence type="ECO:0000259" key="2">
    <source>
        <dbReference type="PROSITE" id="PS50004"/>
    </source>
</evidence>
<evidence type="ECO:0000313" key="3">
    <source>
        <dbReference type="EMBL" id="KAL0973183.1"/>
    </source>
</evidence>
<evidence type="ECO:0000313" key="4">
    <source>
        <dbReference type="Proteomes" id="UP001557470"/>
    </source>
</evidence>
<protein>
    <recommendedName>
        <fullName evidence="2">C2 domain-containing protein</fullName>
    </recommendedName>
</protein>
<feature type="region of interest" description="Disordered" evidence="1">
    <location>
        <begin position="1842"/>
        <end position="1870"/>
    </location>
</feature>
<feature type="region of interest" description="Disordered" evidence="1">
    <location>
        <begin position="204"/>
        <end position="279"/>
    </location>
</feature>
<feature type="domain" description="C2" evidence="2">
    <location>
        <begin position="493"/>
        <end position="629"/>
    </location>
</feature>
<feature type="region of interest" description="Disordered" evidence="1">
    <location>
        <begin position="1512"/>
        <end position="1571"/>
    </location>
</feature>
<dbReference type="Gene3D" id="2.60.40.150">
    <property type="entry name" value="C2 domain"/>
    <property type="match status" value="2"/>
</dbReference>
<accession>A0ABD0WN34</accession>
<gene>
    <name evidence="3" type="ORF">UPYG_G00200030</name>
</gene>
<comment type="caution">
    <text evidence="3">The sequence shown here is derived from an EMBL/GenBank/DDBJ whole genome shotgun (WGS) entry which is preliminary data.</text>
</comment>
<feature type="compositionally biased region" description="Basic and acidic residues" evidence="1">
    <location>
        <begin position="685"/>
        <end position="705"/>
    </location>
</feature>
<feature type="region of interest" description="Disordered" evidence="1">
    <location>
        <begin position="1892"/>
        <end position="2207"/>
    </location>
</feature>
<dbReference type="Pfam" id="PF00168">
    <property type="entry name" value="C2"/>
    <property type="match status" value="3"/>
</dbReference>
<dbReference type="PANTHER" id="PTHR21254:SF1">
    <property type="entry name" value="C2 DOMAIN-CONTAINING PROTEIN 3"/>
    <property type="match status" value="1"/>
</dbReference>
<feature type="region of interest" description="Disordered" evidence="1">
    <location>
        <begin position="1760"/>
        <end position="1785"/>
    </location>
</feature>
<proteinExistence type="predicted"/>
<dbReference type="PANTHER" id="PTHR21254">
    <property type="entry name" value="C2 DOMAIN-CONTAINING PROTEIN 3"/>
    <property type="match status" value="1"/>
</dbReference>
<feature type="compositionally biased region" description="Basic and acidic residues" evidence="1">
    <location>
        <begin position="1770"/>
        <end position="1785"/>
    </location>
</feature>
<dbReference type="SUPFAM" id="SSF49562">
    <property type="entry name" value="C2 domain (Calcium/lipid-binding domain, CaLB)"/>
    <property type="match status" value="3"/>
</dbReference>
<feature type="domain" description="C2" evidence="2">
    <location>
        <begin position="1563"/>
        <end position="1689"/>
    </location>
</feature>
<organism evidence="3 4">
    <name type="scientific">Umbra pygmaea</name>
    <name type="common">Eastern mudminnow</name>
    <dbReference type="NCBI Taxonomy" id="75934"/>
    <lineage>
        <taxon>Eukaryota</taxon>
        <taxon>Metazoa</taxon>
        <taxon>Chordata</taxon>
        <taxon>Craniata</taxon>
        <taxon>Vertebrata</taxon>
        <taxon>Euteleostomi</taxon>
        <taxon>Actinopterygii</taxon>
        <taxon>Neopterygii</taxon>
        <taxon>Teleostei</taxon>
        <taxon>Protacanthopterygii</taxon>
        <taxon>Esociformes</taxon>
        <taxon>Umbridae</taxon>
        <taxon>Umbra</taxon>
    </lineage>
</organism>
<dbReference type="InterPro" id="IPR057537">
    <property type="entry name" value="C2_C2CD3_N"/>
</dbReference>
<dbReference type="InterPro" id="IPR035892">
    <property type="entry name" value="C2_domain_sf"/>
</dbReference>
<feature type="compositionally biased region" description="Acidic residues" evidence="1">
    <location>
        <begin position="1526"/>
        <end position="1538"/>
    </location>
</feature>
<dbReference type="InterPro" id="IPR000008">
    <property type="entry name" value="C2_dom"/>
</dbReference>
<feature type="compositionally biased region" description="Polar residues" evidence="1">
    <location>
        <begin position="711"/>
        <end position="738"/>
    </location>
</feature>
<reference evidence="3 4" key="1">
    <citation type="submission" date="2024-06" db="EMBL/GenBank/DDBJ databases">
        <authorList>
            <person name="Pan Q."/>
            <person name="Wen M."/>
            <person name="Jouanno E."/>
            <person name="Zahm M."/>
            <person name="Klopp C."/>
            <person name="Cabau C."/>
            <person name="Louis A."/>
            <person name="Berthelot C."/>
            <person name="Parey E."/>
            <person name="Roest Crollius H."/>
            <person name="Montfort J."/>
            <person name="Robinson-Rechavi M."/>
            <person name="Bouchez O."/>
            <person name="Lampietro C."/>
            <person name="Lopez Roques C."/>
            <person name="Donnadieu C."/>
            <person name="Postlethwait J."/>
            <person name="Bobe J."/>
            <person name="Verreycken H."/>
            <person name="Guiguen Y."/>
        </authorList>
    </citation>
    <scope>NUCLEOTIDE SEQUENCE [LARGE SCALE GENOMIC DNA]</scope>
    <source>
        <strain evidence="3">Up_M1</strain>
        <tissue evidence="3">Testis</tissue>
    </source>
</reference>
<feature type="region of interest" description="Disordered" evidence="1">
    <location>
        <begin position="1"/>
        <end position="28"/>
    </location>
</feature>